<dbReference type="PANTHER" id="PTHR10380">
    <property type="entry name" value="CUTICLE PROTEIN"/>
    <property type="match status" value="1"/>
</dbReference>
<dbReference type="PANTHER" id="PTHR10380:SF173">
    <property type="entry name" value="CUTICULAR PROTEIN 47EF, ISOFORM C-RELATED"/>
    <property type="match status" value="1"/>
</dbReference>
<dbReference type="GO" id="GO:0008010">
    <property type="term" value="F:structural constituent of chitin-based larval cuticle"/>
    <property type="evidence" value="ECO:0007669"/>
    <property type="project" value="TreeGrafter"/>
</dbReference>
<comment type="caution">
    <text evidence="4">The sequence shown here is derived from an EMBL/GenBank/DDBJ whole genome shotgun (WGS) entry which is preliminary data.</text>
</comment>
<reference evidence="4" key="1">
    <citation type="journal article" date="2024" name="Gigascience">
        <title>Chromosome-level genome of the poultry shaft louse Menopon gallinae provides insight into the host-switching and adaptive evolution of parasitic lice.</title>
        <authorList>
            <person name="Xu Y."/>
            <person name="Ma L."/>
            <person name="Liu S."/>
            <person name="Liang Y."/>
            <person name="Liu Q."/>
            <person name="He Z."/>
            <person name="Tian L."/>
            <person name="Duan Y."/>
            <person name="Cai W."/>
            <person name="Li H."/>
            <person name="Song F."/>
        </authorList>
    </citation>
    <scope>NUCLEOTIDE SEQUENCE</scope>
    <source>
        <strain evidence="4">Cailab_2023a</strain>
    </source>
</reference>
<sequence>MDFAVYFALVVLSFAVGGNCDKPIEEDPVPIPYAFSYTAGRMPGHTDRVHAETSDGNGVIRGMFSYIDPRYKIRTVEYVADKDGFHPIVITNPVNHPRDTPTVEHAKVKHLNLYQRIAEDHARIAAERESSSPGKDVVITYQY</sequence>
<evidence type="ECO:0000256" key="3">
    <source>
        <dbReference type="SAM" id="SignalP"/>
    </source>
</evidence>
<feature type="chain" id="PRO_5043598536" evidence="3">
    <location>
        <begin position="21"/>
        <end position="143"/>
    </location>
</feature>
<name>A0AAW2HC69_9NEOP</name>
<proteinExistence type="predicted"/>
<evidence type="ECO:0000313" key="4">
    <source>
        <dbReference type="EMBL" id="KAL0267280.1"/>
    </source>
</evidence>
<dbReference type="InterPro" id="IPR050468">
    <property type="entry name" value="Cuticle_Struct_Prot"/>
</dbReference>
<dbReference type="AlphaFoldDB" id="A0AAW2HC69"/>
<accession>A0AAW2HC69</accession>
<keyword evidence="3" id="KW-0732">Signal</keyword>
<dbReference type="Pfam" id="PF00379">
    <property type="entry name" value="Chitin_bind_4"/>
    <property type="match status" value="1"/>
</dbReference>
<dbReference type="PROSITE" id="PS51155">
    <property type="entry name" value="CHIT_BIND_RR_2"/>
    <property type="match status" value="1"/>
</dbReference>
<dbReference type="GO" id="GO:0062129">
    <property type="term" value="C:chitin-based extracellular matrix"/>
    <property type="evidence" value="ECO:0007669"/>
    <property type="project" value="TreeGrafter"/>
</dbReference>
<feature type="signal peptide" evidence="3">
    <location>
        <begin position="1"/>
        <end position="20"/>
    </location>
</feature>
<protein>
    <submittedName>
        <fullName evidence="4">Uncharacterized protein</fullName>
    </submittedName>
</protein>
<gene>
    <name evidence="4" type="ORF">PYX00_009596</name>
</gene>
<organism evidence="4">
    <name type="scientific">Menopon gallinae</name>
    <name type="common">poultry shaft louse</name>
    <dbReference type="NCBI Taxonomy" id="328185"/>
    <lineage>
        <taxon>Eukaryota</taxon>
        <taxon>Metazoa</taxon>
        <taxon>Ecdysozoa</taxon>
        <taxon>Arthropoda</taxon>
        <taxon>Hexapoda</taxon>
        <taxon>Insecta</taxon>
        <taxon>Pterygota</taxon>
        <taxon>Neoptera</taxon>
        <taxon>Paraneoptera</taxon>
        <taxon>Psocodea</taxon>
        <taxon>Troctomorpha</taxon>
        <taxon>Phthiraptera</taxon>
        <taxon>Amblycera</taxon>
        <taxon>Menoponidae</taxon>
        <taxon>Menopon</taxon>
    </lineage>
</organism>
<keyword evidence="1 2" id="KW-0193">Cuticle</keyword>
<evidence type="ECO:0000256" key="1">
    <source>
        <dbReference type="ARBA" id="ARBA00022460"/>
    </source>
</evidence>
<dbReference type="InterPro" id="IPR000618">
    <property type="entry name" value="Insect_cuticle"/>
</dbReference>
<dbReference type="EMBL" id="JARGDH010000005">
    <property type="protein sequence ID" value="KAL0267280.1"/>
    <property type="molecule type" value="Genomic_DNA"/>
</dbReference>
<evidence type="ECO:0000256" key="2">
    <source>
        <dbReference type="PROSITE-ProRule" id="PRU00497"/>
    </source>
</evidence>